<feature type="transmembrane region" description="Helical" evidence="1">
    <location>
        <begin position="97"/>
        <end position="118"/>
    </location>
</feature>
<dbReference type="PANTHER" id="PTHR34989:SF1">
    <property type="entry name" value="PROTEIN HDED"/>
    <property type="match status" value="1"/>
</dbReference>
<comment type="caution">
    <text evidence="2">The sequence shown here is derived from an EMBL/GenBank/DDBJ whole genome shotgun (WGS) entry which is preliminary data.</text>
</comment>
<name>A0A7J5BBF3_9MICO</name>
<dbReference type="Pfam" id="PF03729">
    <property type="entry name" value="DUF308"/>
    <property type="match status" value="2"/>
</dbReference>
<feature type="transmembrane region" description="Helical" evidence="1">
    <location>
        <begin position="130"/>
        <end position="149"/>
    </location>
</feature>
<keyword evidence="1" id="KW-0472">Membrane</keyword>
<dbReference type="AlphaFoldDB" id="A0A7J5BBF3"/>
<feature type="transmembrane region" description="Helical" evidence="1">
    <location>
        <begin position="72"/>
        <end position="91"/>
    </location>
</feature>
<dbReference type="OrthoDB" id="3238356at2"/>
<feature type="transmembrane region" description="Helical" evidence="1">
    <location>
        <begin position="155"/>
        <end position="176"/>
    </location>
</feature>
<dbReference type="GO" id="GO:0005886">
    <property type="term" value="C:plasma membrane"/>
    <property type="evidence" value="ECO:0007669"/>
    <property type="project" value="TreeGrafter"/>
</dbReference>
<dbReference type="Proteomes" id="UP000433493">
    <property type="component" value="Unassembled WGS sequence"/>
</dbReference>
<feature type="transmembrane region" description="Helical" evidence="1">
    <location>
        <begin position="40"/>
        <end position="60"/>
    </location>
</feature>
<evidence type="ECO:0000256" key="1">
    <source>
        <dbReference type="SAM" id="Phobius"/>
    </source>
</evidence>
<gene>
    <name evidence="2" type="ORF">F8O05_08905</name>
</gene>
<protein>
    <recommendedName>
        <fullName evidence="4">HdeD family acid-resistance protein</fullName>
    </recommendedName>
</protein>
<keyword evidence="1" id="KW-1133">Transmembrane helix</keyword>
<proteinExistence type="predicted"/>
<dbReference type="InterPro" id="IPR052712">
    <property type="entry name" value="Acid_resist_chaperone_HdeD"/>
</dbReference>
<evidence type="ECO:0000313" key="3">
    <source>
        <dbReference type="Proteomes" id="UP000433493"/>
    </source>
</evidence>
<reference evidence="2 3" key="1">
    <citation type="submission" date="2019-09" db="EMBL/GenBank/DDBJ databases">
        <title>Phylogeny of genus Pseudoclavibacter and closely related genus.</title>
        <authorList>
            <person name="Li Y."/>
        </authorList>
    </citation>
    <scope>NUCLEOTIDE SEQUENCE [LARGE SCALE GENOMIC DNA]</scope>
    <source>
        <strain evidence="2 3">KCTC 13959</strain>
    </source>
</reference>
<organism evidence="2 3">
    <name type="scientific">Gulosibacter chungangensis</name>
    <dbReference type="NCBI Taxonomy" id="979746"/>
    <lineage>
        <taxon>Bacteria</taxon>
        <taxon>Bacillati</taxon>
        <taxon>Actinomycetota</taxon>
        <taxon>Actinomycetes</taxon>
        <taxon>Micrococcales</taxon>
        <taxon>Microbacteriaceae</taxon>
        <taxon>Gulosibacter</taxon>
    </lineage>
</organism>
<dbReference type="RefSeq" id="WP_158052385.1">
    <property type="nucleotide sequence ID" value="NZ_WBKB01000005.1"/>
</dbReference>
<keyword evidence="1" id="KW-0812">Transmembrane</keyword>
<accession>A0A7J5BBF3</accession>
<dbReference type="PANTHER" id="PTHR34989">
    <property type="entry name" value="PROTEIN HDED"/>
    <property type="match status" value="1"/>
</dbReference>
<evidence type="ECO:0000313" key="2">
    <source>
        <dbReference type="EMBL" id="KAB1642582.1"/>
    </source>
</evidence>
<dbReference type="InterPro" id="IPR005325">
    <property type="entry name" value="DUF308_memb"/>
</dbReference>
<sequence>MSVESSTVTTKSIRTALGIGGLLALILGILILVWPGKTAMVVAAMIAVYAIITGIAYVVISFRAKSKGGFARVGHFLLGLLFLVAGIFAFVNLGATTVWLAAMLGIMVGIMWIVEGVVALSTLSDAPSKVVTAIFAVLSIIAGLMLVFSPYYIVALWWMLGISFVVLGILQIFRALRFGRSR</sequence>
<feature type="transmembrane region" description="Helical" evidence="1">
    <location>
        <begin position="12"/>
        <end position="34"/>
    </location>
</feature>
<evidence type="ECO:0008006" key="4">
    <source>
        <dbReference type="Google" id="ProtNLM"/>
    </source>
</evidence>
<dbReference type="EMBL" id="WBKB01000005">
    <property type="protein sequence ID" value="KAB1642582.1"/>
    <property type="molecule type" value="Genomic_DNA"/>
</dbReference>
<keyword evidence="3" id="KW-1185">Reference proteome</keyword>